<sequence length="301" mass="32577">MPTVLAYGADYSDRELGPEELDDYNRQHPDEQISVLLRYIGYPDNPKCISCYPGAYQRHVDAGRTVLLVAQEGWHDAAEGYQGGQARARLALADARRIGYPEDLPIFMASDRWLGPNPEQGWPAIPLGTAMAYLDGAASVLGRERTGAYGFRDFVYPAQDGAHAWWLWLCGDEAGVRDGIQFYQWNGGTLSIGGMAADLNKVYVDLSNGGGFMSLSNQQQAALAAMADQYLPGEDGVRGAGRMVLWLNDRFTELSAQNAALTAAVQAMAGGGATDQLRQYIDEAVARHVQVTVEVAGKPGA</sequence>
<comment type="caution">
    <text evidence="2">The sequence shown here is derived from an EMBL/GenBank/DDBJ whole genome shotgun (WGS) entry which is preliminary data.</text>
</comment>
<protein>
    <recommendedName>
        <fullName evidence="1">Rv2525c-like glycoside hydrolase-like domain-containing protein</fullName>
    </recommendedName>
</protein>
<dbReference type="Proteomes" id="UP000517916">
    <property type="component" value="Unassembled WGS sequence"/>
</dbReference>
<evidence type="ECO:0000313" key="3">
    <source>
        <dbReference type="Proteomes" id="UP000517916"/>
    </source>
</evidence>
<organism evidence="2 3">
    <name type="scientific">Kutzneria viridogrisea</name>
    <dbReference type="NCBI Taxonomy" id="47990"/>
    <lineage>
        <taxon>Bacteria</taxon>
        <taxon>Bacillati</taxon>
        <taxon>Actinomycetota</taxon>
        <taxon>Actinomycetes</taxon>
        <taxon>Pseudonocardiales</taxon>
        <taxon>Pseudonocardiaceae</taxon>
        <taxon>Kutzneria</taxon>
    </lineage>
</organism>
<name>A0ABR6BCJ3_9PSEU</name>
<dbReference type="InterPro" id="IPR015020">
    <property type="entry name" value="Rv2525c-like_Glyco_Hydro-like"/>
</dbReference>
<dbReference type="Gene3D" id="3.20.20.80">
    <property type="entry name" value="Glycosidases"/>
    <property type="match status" value="1"/>
</dbReference>
<gene>
    <name evidence="2" type="ORF">BC739_001784</name>
</gene>
<evidence type="ECO:0000313" key="2">
    <source>
        <dbReference type="EMBL" id="MBA8924587.1"/>
    </source>
</evidence>
<reference evidence="2 3" key="1">
    <citation type="submission" date="2020-08" db="EMBL/GenBank/DDBJ databases">
        <title>Genomic Encyclopedia of Archaeal and Bacterial Type Strains, Phase II (KMG-II): from individual species to whole genera.</title>
        <authorList>
            <person name="Goeker M."/>
        </authorList>
    </citation>
    <scope>NUCLEOTIDE SEQUENCE [LARGE SCALE GENOMIC DNA]</scope>
    <source>
        <strain evidence="2 3">DSM 43850</strain>
    </source>
</reference>
<keyword evidence="3" id="KW-1185">Reference proteome</keyword>
<accession>A0ABR6BCJ3</accession>
<dbReference type="RefSeq" id="WP_182836848.1">
    <property type="nucleotide sequence ID" value="NZ_BAAABQ010000001.1"/>
</dbReference>
<dbReference type="EMBL" id="JACJID010000001">
    <property type="protein sequence ID" value="MBA8924587.1"/>
    <property type="molecule type" value="Genomic_DNA"/>
</dbReference>
<dbReference type="Pfam" id="PF08924">
    <property type="entry name" value="Rv2525c_GlyHyd-like"/>
    <property type="match status" value="1"/>
</dbReference>
<evidence type="ECO:0000259" key="1">
    <source>
        <dbReference type="Pfam" id="PF08924"/>
    </source>
</evidence>
<proteinExistence type="predicted"/>
<feature type="domain" description="Rv2525c-like glycoside hydrolase-like" evidence="1">
    <location>
        <begin position="35"/>
        <end position="156"/>
    </location>
</feature>